<comment type="similarity">
    <text evidence="1">Belongs to the FAM227 family.</text>
</comment>
<dbReference type="OrthoDB" id="192208at2759"/>
<dbReference type="InterPro" id="IPR029417">
    <property type="entry name" value="FAM227"/>
</dbReference>
<dbReference type="EMBL" id="BSXT01001120">
    <property type="protein sequence ID" value="GMF38824.1"/>
    <property type="molecule type" value="Genomic_DNA"/>
</dbReference>
<evidence type="ECO:0000313" key="3">
    <source>
        <dbReference type="EMBL" id="GMF38824.1"/>
    </source>
</evidence>
<feature type="region of interest" description="Disordered" evidence="2">
    <location>
        <begin position="54"/>
        <end position="87"/>
    </location>
</feature>
<reference evidence="3" key="1">
    <citation type="submission" date="2023-04" db="EMBL/GenBank/DDBJ databases">
        <title>Phytophthora fragariaefolia NBRC 109709.</title>
        <authorList>
            <person name="Ichikawa N."/>
            <person name="Sato H."/>
            <person name="Tonouchi N."/>
        </authorList>
    </citation>
    <scope>NUCLEOTIDE SEQUENCE</scope>
    <source>
        <strain evidence="3">NBRC 109709</strain>
    </source>
</reference>
<dbReference type="PANTHER" id="PTHR33560">
    <property type="entry name" value="PROTEIN FAM227B"/>
    <property type="match status" value="1"/>
</dbReference>
<dbReference type="PANTHER" id="PTHR33560:SF2">
    <property type="entry name" value="PROTEIN FAM227B"/>
    <property type="match status" value="1"/>
</dbReference>
<gene>
    <name evidence="3" type="ORF">Pfra01_001131900</name>
</gene>
<dbReference type="Pfam" id="PF14922">
    <property type="entry name" value="FWWh"/>
    <property type="match status" value="1"/>
</dbReference>
<feature type="compositionally biased region" description="Basic and acidic residues" evidence="2">
    <location>
        <begin position="78"/>
        <end position="87"/>
    </location>
</feature>
<dbReference type="Proteomes" id="UP001165121">
    <property type="component" value="Unassembled WGS sequence"/>
</dbReference>
<sequence length="563" mass="61745">MVSYPKLTSPASSAWANWTGTFDSVRPNLPPHFILWSRCSINTKVTRSTLTTIAGDGAAGGSMDGRRRAGSEAVAPPERGDHSPNDWHHLGAAELASNDRSASVRAVDARSGSVLTGLHVATLPANNRKHGLECDLRVNSDYCSKMVPPLVDTLESRGAAAAKSRAISSNTLASNQAMLDRLFGQDEKTRAHTQVLKKKKLEIHKGDNRRNARGQIEKQLQASIEGHITRTVESFVYGVSDGDFNGNGVTKLRSSVYMNTNLLLLHTFERIHINHGRRNFKRFLLSELSGALFEEVFWLVFCHFYQKNSLAQQQALADEISSKYVKMVAVLRGNMDYLFRIYPYAIASAVCWGFHYLFPGSRHLYTPDFKNDVYLFVCQLLLGLKMTPASVQSMRRQYFPEEVVDDLGAKIKPISKLTGSASTGALVDGVVAEGSSARNAGFTDISHLPRLFSPQTSQLLSKSASESSYLGKLGTGDNSIAKILEPSSTPILSGDAGGDDGFGVAQHFRRHQQRALFNAAQLSPLMKQYFRSPTKNAKKASFVLRTTPAADCAVGGEETYHKL</sequence>
<name>A0A9W6XHI1_9STRA</name>
<comment type="caution">
    <text evidence="3">The sequence shown here is derived from an EMBL/GenBank/DDBJ whole genome shotgun (WGS) entry which is preliminary data.</text>
</comment>
<organism evidence="3 4">
    <name type="scientific">Phytophthora fragariaefolia</name>
    <dbReference type="NCBI Taxonomy" id="1490495"/>
    <lineage>
        <taxon>Eukaryota</taxon>
        <taxon>Sar</taxon>
        <taxon>Stramenopiles</taxon>
        <taxon>Oomycota</taxon>
        <taxon>Peronosporomycetes</taxon>
        <taxon>Peronosporales</taxon>
        <taxon>Peronosporaceae</taxon>
        <taxon>Phytophthora</taxon>
    </lineage>
</organism>
<protein>
    <submittedName>
        <fullName evidence="3">Unnamed protein product</fullName>
    </submittedName>
</protein>
<evidence type="ECO:0000313" key="4">
    <source>
        <dbReference type="Proteomes" id="UP001165121"/>
    </source>
</evidence>
<proteinExistence type="inferred from homology"/>
<evidence type="ECO:0000256" key="1">
    <source>
        <dbReference type="ARBA" id="ARBA00008666"/>
    </source>
</evidence>
<dbReference type="AlphaFoldDB" id="A0A9W6XHI1"/>
<keyword evidence="4" id="KW-1185">Reference proteome</keyword>
<evidence type="ECO:0000256" key="2">
    <source>
        <dbReference type="SAM" id="MobiDB-lite"/>
    </source>
</evidence>
<accession>A0A9W6XHI1</accession>